<organism evidence="2 3">
    <name type="scientific">Actinobacillus succinogenes (strain ATCC 55618 / DSM 22257 / CCUG 43843 / 130Z)</name>
    <dbReference type="NCBI Taxonomy" id="339671"/>
    <lineage>
        <taxon>Bacteria</taxon>
        <taxon>Pseudomonadati</taxon>
        <taxon>Pseudomonadota</taxon>
        <taxon>Gammaproteobacteria</taxon>
        <taxon>Pasteurellales</taxon>
        <taxon>Pasteurellaceae</taxon>
        <taxon>Actinobacillus</taxon>
    </lineage>
</organism>
<dbReference type="EMBL" id="CP000746">
    <property type="protein sequence ID" value="ABR74541.1"/>
    <property type="molecule type" value="Genomic_DNA"/>
</dbReference>
<dbReference type="KEGG" id="asu:Asuc_1176"/>
<dbReference type="HOGENOM" id="CLU_031280_2_0_6"/>
<gene>
    <name evidence="2" type="ordered locus">Asuc_1176</name>
</gene>
<feature type="transmembrane region" description="Helical" evidence="1">
    <location>
        <begin position="92"/>
        <end position="109"/>
    </location>
</feature>
<evidence type="ECO:0000313" key="2">
    <source>
        <dbReference type="EMBL" id="ABR74541.1"/>
    </source>
</evidence>
<dbReference type="RefSeq" id="WP_012072918.1">
    <property type="nucleotide sequence ID" value="NC_009655.1"/>
</dbReference>
<feature type="transmembrane region" description="Helical" evidence="1">
    <location>
        <begin position="26"/>
        <end position="44"/>
    </location>
</feature>
<reference evidence="3" key="1">
    <citation type="journal article" date="2010" name="BMC Genomics">
        <title>A genomic perspective on the potential of Actinobacillus succinogenes for industrial succinate production.</title>
        <authorList>
            <person name="McKinlay J.B."/>
            <person name="Laivenieks M."/>
            <person name="Schindler B.D."/>
            <person name="McKinlay A.A."/>
            <person name="Siddaramappa S."/>
            <person name="Challacombe J.F."/>
            <person name="Lowry S.R."/>
            <person name="Clum A."/>
            <person name="Lapidus A.L."/>
            <person name="Burkhart K.B."/>
            <person name="Harkins V."/>
            <person name="Vieille C."/>
        </authorList>
    </citation>
    <scope>NUCLEOTIDE SEQUENCE [LARGE SCALE GENOMIC DNA]</scope>
    <source>
        <strain evidence="3">ATCC 55618 / DSM 22257 / CCUG 43843 / 130Z</strain>
    </source>
</reference>
<feature type="transmembrane region" description="Helical" evidence="1">
    <location>
        <begin position="347"/>
        <end position="366"/>
    </location>
</feature>
<dbReference type="InterPro" id="IPR025686">
    <property type="entry name" value="Glucos_trans_II"/>
</dbReference>
<feature type="transmembrane region" description="Helical" evidence="1">
    <location>
        <begin position="294"/>
        <end position="315"/>
    </location>
</feature>
<keyword evidence="1" id="KW-1133">Transmembrane helix</keyword>
<dbReference type="Pfam" id="PF14264">
    <property type="entry name" value="Glucos_trans_II"/>
    <property type="match status" value="1"/>
</dbReference>
<feature type="transmembrane region" description="Helical" evidence="1">
    <location>
        <begin position="163"/>
        <end position="194"/>
    </location>
</feature>
<sequence length="490" mass="56138">MKSYLKLIYQDFISCLELYKKDNIKYFFFIFFIYLIGYAALLRADSLYIDDMRRVIDGIPGWENFSRFSSNFLSHFFHTGNLLVDISPLSQLISLIFLSLSSIIIVKLFTGKLTYFSLFSSIALGLSPYYLENMSYKFDSIYMSIAVFSTIFPFLFIKNTSLYLITGILSLLLMFTTYQSANSIFIIITICYAMNLYINEDKSKNIIKFILLSGVIFAISSLLYKLFIVNEINAYVSSSALPRSKLIEGVIKNFTIYHNDIYNNFRTTVIGKIGITLIVLFPFLLAAHTKKFKNLLIGSLTLLLAYTLSFGLYTILDKPLFAARAFTGIGSLFSIIIILLSTFKIKYIFPIYTILIFSFNYCLLTISNSYGNILKAQDSFNKDRAILLISNLNNILPSNKNHTIFIESGAIHSPELNLARKEFPILNKLVQIKLQKNWVWSASAIYKLNTKFNFSTKKCTQSNSTLLKVVDSIHHNIKIYDNDCIVVNYK</sequence>
<protein>
    <submittedName>
        <fullName evidence="2">Uncharacterized protein</fullName>
    </submittedName>
</protein>
<keyword evidence="1" id="KW-0812">Transmembrane</keyword>
<feature type="transmembrane region" description="Helical" evidence="1">
    <location>
        <begin position="321"/>
        <end position="340"/>
    </location>
</feature>
<name>A6VNJ4_ACTSZ</name>
<feature type="transmembrane region" description="Helical" evidence="1">
    <location>
        <begin position="269"/>
        <end position="287"/>
    </location>
</feature>
<dbReference type="eggNOG" id="ENOG5032NM5">
    <property type="taxonomic scope" value="Bacteria"/>
</dbReference>
<keyword evidence="1" id="KW-0472">Membrane</keyword>
<keyword evidence="3" id="KW-1185">Reference proteome</keyword>
<evidence type="ECO:0000313" key="3">
    <source>
        <dbReference type="Proteomes" id="UP000001114"/>
    </source>
</evidence>
<proteinExistence type="predicted"/>
<feature type="transmembrane region" description="Helical" evidence="1">
    <location>
        <begin position="115"/>
        <end position="131"/>
    </location>
</feature>
<dbReference type="OrthoDB" id="1317478at2"/>
<feature type="transmembrane region" description="Helical" evidence="1">
    <location>
        <begin position="206"/>
        <end position="227"/>
    </location>
</feature>
<dbReference type="AlphaFoldDB" id="A6VNJ4"/>
<feature type="transmembrane region" description="Helical" evidence="1">
    <location>
        <begin position="138"/>
        <end position="157"/>
    </location>
</feature>
<dbReference type="Proteomes" id="UP000001114">
    <property type="component" value="Chromosome"/>
</dbReference>
<evidence type="ECO:0000256" key="1">
    <source>
        <dbReference type="SAM" id="Phobius"/>
    </source>
</evidence>
<accession>A6VNJ4</accession>